<dbReference type="InterPro" id="IPR036291">
    <property type="entry name" value="NAD(P)-bd_dom_sf"/>
</dbReference>
<comment type="caution">
    <text evidence="4">The sequence shown here is derived from an EMBL/GenBank/DDBJ whole genome shotgun (WGS) entry which is preliminary data.</text>
</comment>
<dbReference type="GO" id="GO:0016491">
    <property type="term" value="F:oxidoreductase activity"/>
    <property type="evidence" value="ECO:0007669"/>
    <property type="project" value="UniProtKB-KW"/>
</dbReference>
<name>A0A918FPA6_9ACTN</name>
<evidence type="ECO:0000313" key="5">
    <source>
        <dbReference type="Proteomes" id="UP000658320"/>
    </source>
</evidence>
<reference evidence="4" key="1">
    <citation type="journal article" date="2014" name="Int. J. Syst. Evol. Microbiol.">
        <title>Complete genome sequence of Corynebacterium casei LMG S-19264T (=DSM 44701T), isolated from a smear-ripened cheese.</title>
        <authorList>
            <consortium name="US DOE Joint Genome Institute (JGI-PGF)"/>
            <person name="Walter F."/>
            <person name="Albersmeier A."/>
            <person name="Kalinowski J."/>
            <person name="Ruckert C."/>
        </authorList>
    </citation>
    <scope>NUCLEOTIDE SEQUENCE</scope>
    <source>
        <strain evidence="4">JCM 4346</strain>
    </source>
</reference>
<dbReference type="InterPro" id="IPR051122">
    <property type="entry name" value="SDR_DHRS6-like"/>
</dbReference>
<gene>
    <name evidence="4" type="ORF">GCM10010251_95550</name>
</gene>
<dbReference type="PANTHER" id="PTHR43477:SF1">
    <property type="entry name" value="DIHYDROANTICAPSIN 7-DEHYDROGENASE"/>
    <property type="match status" value="1"/>
</dbReference>
<dbReference type="RefSeq" id="WP_229911561.1">
    <property type="nucleotide sequence ID" value="NZ_BMSX01000047.1"/>
</dbReference>
<dbReference type="Gene3D" id="3.40.50.720">
    <property type="entry name" value="NAD(P)-binding Rossmann-like Domain"/>
    <property type="match status" value="1"/>
</dbReference>
<dbReference type="CDD" id="cd05233">
    <property type="entry name" value="SDR_c"/>
    <property type="match status" value="1"/>
</dbReference>
<evidence type="ECO:0000313" key="4">
    <source>
        <dbReference type="EMBL" id="GGR63774.1"/>
    </source>
</evidence>
<dbReference type="PRINTS" id="PR01217">
    <property type="entry name" value="PRICHEXTENSN"/>
</dbReference>
<feature type="compositionally biased region" description="Pro residues" evidence="3">
    <location>
        <begin position="227"/>
        <end position="243"/>
    </location>
</feature>
<dbReference type="EMBL" id="BMSX01000047">
    <property type="protein sequence ID" value="GGR63774.1"/>
    <property type="molecule type" value="Genomic_DNA"/>
</dbReference>
<accession>A0A918FPA6</accession>
<feature type="region of interest" description="Disordered" evidence="3">
    <location>
        <begin position="129"/>
        <end position="168"/>
    </location>
</feature>
<dbReference type="PANTHER" id="PTHR43477">
    <property type="entry name" value="DIHYDROANTICAPSIN 7-DEHYDROGENASE"/>
    <property type="match status" value="1"/>
</dbReference>
<protein>
    <submittedName>
        <fullName evidence="4">Oxidoreductase</fullName>
    </submittedName>
</protein>
<dbReference type="SUPFAM" id="SSF51735">
    <property type="entry name" value="NAD(P)-binding Rossmann-fold domains"/>
    <property type="match status" value="1"/>
</dbReference>
<dbReference type="Proteomes" id="UP000658320">
    <property type="component" value="Unassembled WGS sequence"/>
</dbReference>
<dbReference type="InterPro" id="IPR002347">
    <property type="entry name" value="SDR_fam"/>
</dbReference>
<feature type="region of interest" description="Disordered" evidence="3">
    <location>
        <begin position="1"/>
        <end position="25"/>
    </location>
</feature>
<comment type="similarity">
    <text evidence="1">Belongs to the short-chain dehydrogenases/reductases (SDR) family.</text>
</comment>
<keyword evidence="5" id="KW-1185">Reference proteome</keyword>
<reference evidence="4" key="2">
    <citation type="submission" date="2020-09" db="EMBL/GenBank/DDBJ databases">
        <authorList>
            <person name="Sun Q."/>
            <person name="Ohkuma M."/>
        </authorList>
    </citation>
    <scope>NUCLEOTIDE SEQUENCE</scope>
    <source>
        <strain evidence="4">JCM 4346</strain>
    </source>
</reference>
<sequence>MSASEYADLTAVSTGDASGIGPAKARLPAARGAPCLGLKPDDVPTPPADMPTPPADVADLTDLTDLADAAGLADAAVRAAVEEAARRLGSIHILADNAGIGAQPSIEADTDDERRPVFGANAFATVRVSRAAPPHRRRSRSAATVSTRSTAATAGLPDRAPPSSTQDASAPLIHATAAGPVHRGIRVNCANPATADTPWTGRPLDRATGPTADAQPRPPTSRGANLSPPPTPPTPPTPTPSPSPSRALRARSPVPQALTPPPTQAPTHHGSGPAPGLPHETARKENQP</sequence>
<dbReference type="AlphaFoldDB" id="A0A918FPA6"/>
<proteinExistence type="inferred from homology"/>
<feature type="region of interest" description="Disordered" evidence="3">
    <location>
        <begin position="192"/>
        <end position="288"/>
    </location>
</feature>
<feature type="compositionally biased region" description="Low complexity" evidence="3">
    <location>
        <begin position="141"/>
        <end position="154"/>
    </location>
</feature>
<evidence type="ECO:0000256" key="1">
    <source>
        <dbReference type="ARBA" id="ARBA00006484"/>
    </source>
</evidence>
<dbReference type="Pfam" id="PF00106">
    <property type="entry name" value="adh_short"/>
    <property type="match status" value="1"/>
</dbReference>
<organism evidence="4 5">
    <name type="scientific">Streptomyces aurantiogriseus</name>
    <dbReference type="NCBI Taxonomy" id="66870"/>
    <lineage>
        <taxon>Bacteria</taxon>
        <taxon>Bacillati</taxon>
        <taxon>Actinomycetota</taxon>
        <taxon>Actinomycetes</taxon>
        <taxon>Kitasatosporales</taxon>
        <taxon>Streptomycetaceae</taxon>
        <taxon>Streptomyces</taxon>
    </lineage>
</organism>
<keyword evidence="2" id="KW-0560">Oxidoreductase</keyword>
<evidence type="ECO:0000256" key="2">
    <source>
        <dbReference type="ARBA" id="ARBA00023002"/>
    </source>
</evidence>
<evidence type="ECO:0000256" key="3">
    <source>
        <dbReference type="SAM" id="MobiDB-lite"/>
    </source>
</evidence>